<dbReference type="AlphaFoldDB" id="A0A1R3GZS6"/>
<evidence type="ECO:0000313" key="2">
    <source>
        <dbReference type="Proteomes" id="UP000188268"/>
    </source>
</evidence>
<keyword evidence="2" id="KW-1185">Reference proteome</keyword>
<proteinExistence type="predicted"/>
<protein>
    <submittedName>
        <fullName evidence="1">Uncharacterized protein</fullName>
    </submittedName>
</protein>
<organism evidence="1 2">
    <name type="scientific">Corchorus capsularis</name>
    <name type="common">Jute</name>
    <dbReference type="NCBI Taxonomy" id="210143"/>
    <lineage>
        <taxon>Eukaryota</taxon>
        <taxon>Viridiplantae</taxon>
        <taxon>Streptophyta</taxon>
        <taxon>Embryophyta</taxon>
        <taxon>Tracheophyta</taxon>
        <taxon>Spermatophyta</taxon>
        <taxon>Magnoliopsida</taxon>
        <taxon>eudicotyledons</taxon>
        <taxon>Gunneridae</taxon>
        <taxon>Pentapetalae</taxon>
        <taxon>rosids</taxon>
        <taxon>malvids</taxon>
        <taxon>Malvales</taxon>
        <taxon>Malvaceae</taxon>
        <taxon>Grewioideae</taxon>
        <taxon>Apeibeae</taxon>
        <taxon>Corchorus</taxon>
    </lineage>
</organism>
<dbReference type="EMBL" id="AWWV01012916">
    <property type="protein sequence ID" value="OMO63599.1"/>
    <property type="molecule type" value="Genomic_DNA"/>
</dbReference>
<comment type="caution">
    <text evidence="1">The sequence shown here is derived from an EMBL/GenBank/DDBJ whole genome shotgun (WGS) entry which is preliminary data.</text>
</comment>
<dbReference type="Gramene" id="OMO63599">
    <property type="protein sequence ID" value="OMO63599"/>
    <property type="gene ID" value="CCACVL1_22385"/>
</dbReference>
<sequence>MESKKKAPPFVSQPPVTVGYNLQRPKRDPFLLSLFLSFLPKPKWNPTPTSPETSTIAPLLQRSTITVATGPKAIPFSSQSQNLKLQHLKLETQNLTH</sequence>
<gene>
    <name evidence="1" type="ORF">CCACVL1_22385</name>
</gene>
<dbReference type="Proteomes" id="UP000188268">
    <property type="component" value="Unassembled WGS sequence"/>
</dbReference>
<reference evidence="1 2" key="1">
    <citation type="submission" date="2013-09" db="EMBL/GenBank/DDBJ databases">
        <title>Corchorus capsularis genome sequencing.</title>
        <authorList>
            <person name="Alam M."/>
            <person name="Haque M.S."/>
            <person name="Islam M.S."/>
            <person name="Emdad E.M."/>
            <person name="Islam M.M."/>
            <person name="Ahmed B."/>
            <person name="Halim A."/>
            <person name="Hossen Q.M.M."/>
            <person name="Hossain M.Z."/>
            <person name="Ahmed R."/>
            <person name="Khan M.M."/>
            <person name="Islam R."/>
            <person name="Rashid M.M."/>
            <person name="Khan S.A."/>
            <person name="Rahman M.S."/>
            <person name="Alam M."/>
        </authorList>
    </citation>
    <scope>NUCLEOTIDE SEQUENCE [LARGE SCALE GENOMIC DNA]</scope>
    <source>
        <strain evidence="2">cv. CVL-1</strain>
        <tissue evidence="1">Whole seedling</tissue>
    </source>
</reference>
<evidence type="ECO:0000313" key="1">
    <source>
        <dbReference type="EMBL" id="OMO63599.1"/>
    </source>
</evidence>
<name>A0A1R3GZS6_COCAP</name>
<accession>A0A1R3GZS6</accession>